<sequence length="471" mass="53155">MSSSIADPLYERLLSSYPSGQSYARADLQDGPMPGAIQHFLSQLLDHQIRHESQRLRRAGSQWIDYDAPQVHEALSDVQDVLSRHARIPSDEWTGALQQACRYVTAYLLQPAPVLTDFVFGKRGEALPLDRIRWRMRFFQPYSYLQNAVEAYAKRKGVSEFDRSTFLRFLLKIDERLTSDYSREQWMDLLQPLLHLTETATGRAEIPIRPLQSFFEEKGHEKAVHRLHQLEADGQSRIGASGLRRILNEQRSIDERAPEAEPLRPKDESAPWDDDDWGLGTSAASEPDDGSTPLWKRFQQGPSASSRGNGHSSESGQPLWAQYRRGQQGAGRRSQASEEQPSLSSPFDDAEPTVSSEPSTRHQASDASTTGAQNGGSPVQMSADEKADIEALEREVFGKSNPPQRGVFVRQLFNGDLDDYEQVLLRLQHAESWNEASQIIARDVFRAHKINIYSDAAVHFTNAVEARFRRG</sequence>
<feature type="compositionally biased region" description="Polar residues" evidence="1">
    <location>
        <begin position="365"/>
        <end position="380"/>
    </location>
</feature>
<keyword evidence="3" id="KW-1185">Reference proteome</keyword>
<feature type="region of interest" description="Disordered" evidence="1">
    <location>
        <begin position="249"/>
        <end position="384"/>
    </location>
</feature>
<proteinExistence type="predicted"/>
<dbReference type="RefSeq" id="WP_098077739.1">
    <property type="nucleotide sequence ID" value="NZ_PDEQ01000009.1"/>
</dbReference>
<organism evidence="2 3">
    <name type="scientific">Longibacter salinarum</name>
    <dbReference type="NCBI Taxonomy" id="1850348"/>
    <lineage>
        <taxon>Bacteria</taxon>
        <taxon>Pseudomonadati</taxon>
        <taxon>Rhodothermota</taxon>
        <taxon>Rhodothermia</taxon>
        <taxon>Rhodothermales</taxon>
        <taxon>Salisaetaceae</taxon>
        <taxon>Longibacter</taxon>
    </lineage>
</organism>
<dbReference type="Proteomes" id="UP000220102">
    <property type="component" value="Unassembled WGS sequence"/>
</dbReference>
<feature type="compositionally biased region" description="Basic and acidic residues" evidence="1">
    <location>
        <begin position="249"/>
        <end position="269"/>
    </location>
</feature>
<evidence type="ECO:0000313" key="3">
    <source>
        <dbReference type="Proteomes" id="UP000220102"/>
    </source>
</evidence>
<gene>
    <name evidence="2" type="ORF">CRI94_15125</name>
</gene>
<reference evidence="2 3" key="1">
    <citation type="submission" date="2017-10" db="EMBL/GenBank/DDBJ databases">
        <title>Draft genome of Longibacter Salinarum.</title>
        <authorList>
            <person name="Goh K.M."/>
            <person name="Shamsir M.S."/>
            <person name="Lim S.W."/>
        </authorList>
    </citation>
    <scope>NUCLEOTIDE SEQUENCE [LARGE SCALE GENOMIC DNA]</scope>
    <source>
        <strain evidence="2 3">KCTC 52045</strain>
    </source>
</reference>
<evidence type="ECO:0000313" key="2">
    <source>
        <dbReference type="EMBL" id="PEN11369.1"/>
    </source>
</evidence>
<comment type="caution">
    <text evidence="2">The sequence shown here is derived from an EMBL/GenBank/DDBJ whole genome shotgun (WGS) entry which is preliminary data.</text>
</comment>
<accession>A0A2A8CU97</accession>
<dbReference type="EMBL" id="PDEQ01000009">
    <property type="protein sequence ID" value="PEN11369.1"/>
    <property type="molecule type" value="Genomic_DNA"/>
</dbReference>
<name>A0A2A8CU97_9BACT</name>
<dbReference type="OrthoDB" id="1495975at2"/>
<protein>
    <submittedName>
        <fullName evidence="2">Uncharacterized protein</fullName>
    </submittedName>
</protein>
<dbReference type="AlphaFoldDB" id="A0A2A8CU97"/>
<feature type="compositionally biased region" description="Polar residues" evidence="1">
    <location>
        <begin position="300"/>
        <end position="316"/>
    </location>
</feature>
<evidence type="ECO:0000256" key="1">
    <source>
        <dbReference type="SAM" id="MobiDB-lite"/>
    </source>
</evidence>
<feature type="compositionally biased region" description="Low complexity" evidence="1">
    <location>
        <begin position="321"/>
        <end position="334"/>
    </location>
</feature>